<dbReference type="EMBL" id="VUOC01000004">
    <property type="protein sequence ID" value="KAA2240385.1"/>
    <property type="molecule type" value="Genomic_DNA"/>
</dbReference>
<keyword evidence="2" id="KW-1185">Reference proteome</keyword>
<dbReference type="Pfam" id="PF16407">
    <property type="entry name" value="PKD_2"/>
    <property type="match status" value="1"/>
</dbReference>
<dbReference type="InterPro" id="IPR032183">
    <property type="entry name" value="PKD-like"/>
</dbReference>
<dbReference type="AlphaFoldDB" id="A0A5B2VMZ9"/>
<sequence length="474" mass="52585">MKHYLLYIPALLLLMAACTRDKGNYDYTALPDPEIGLDTLYKAVTGDSLIIDPKITLHTGKNDYSCHWNINIPAEGRGEDHDGQVLRIVFGLPASRYATRLTVTDNNTGMKYFYNFFILGQTEFSQGLVVLSTDNNNAVLSMIKPDGSVKPDLYQAINNEALPGPALQLVPIQNQFYLNTLSSFWITHGGDQKGGVLLDAGTLKRLKYLPDNFFEPPGDLKPGYFMNMINGITNAVINGKLFIGSDETAPFWPYYGYFGVPVTGVYNLASPVLNNISEARLRGKSGYYLGFDPDKKAFLRFFSNTFYGTDYEVQGNAFDPTNIKMNMTYLARFNDNEIYAICDSIGKKVELRFRLAFSDSTKTFYPAGRREFPGAAKLTAGTVWETSPTVSVMFFSANDVIYRYNPLNNDLQPLATTTGGKPVSMLRVQHGGDLLIVGAEGSIYYLDTSVGRNGTLIKKVDGIPGVPRDVILRD</sequence>
<organism evidence="1 2">
    <name type="scientific">Chitinophaga agrisoli</name>
    <dbReference type="NCBI Taxonomy" id="2607653"/>
    <lineage>
        <taxon>Bacteria</taxon>
        <taxon>Pseudomonadati</taxon>
        <taxon>Bacteroidota</taxon>
        <taxon>Chitinophagia</taxon>
        <taxon>Chitinophagales</taxon>
        <taxon>Chitinophagaceae</taxon>
        <taxon>Chitinophaga</taxon>
    </lineage>
</organism>
<accession>A0A5B2VMZ9</accession>
<reference evidence="1 2" key="1">
    <citation type="submission" date="2019-09" db="EMBL/GenBank/DDBJ databases">
        <title>Chitinophaga ginsengihumi sp. nov., isolated from soil of ginseng rhizosphere.</title>
        <authorList>
            <person name="Lee J."/>
        </authorList>
    </citation>
    <scope>NUCLEOTIDE SEQUENCE [LARGE SCALE GENOMIC DNA]</scope>
    <source>
        <strain evidence="1 2">BN140078</strain>
    </source>
</reference>
<dbReference type="RefSeq" id="WP_149841563.1">
    <property type="nucleotide sequence ID" value="NZ_VUOC01000004.1"/>
</dbReference>
<comment type="caution">
    <text evidence="1">The sequence shown here is derived from an EMBL/GenBank/DDBJ whole genome shotgun (WGS) entry which is preliminary data.</text>
</comment>
<proteinExistence type="predicted"/>
<evidence type="ECO:0000313" key="1">
    <source>
        <dbReference type="EMBL" id="KAA2240385.1"/>
    </source>
</evidence>
<name>A0A5B2VMZ9_9BACT</name>
<gene>
    <name evidence="1" type="ORF">F0L74_29975</name>
</gene>
<dbReference type="PROSITE" id="PS51257">
    <property type="entry name" value="PROKAR_LIPOPROTEIN"/>
    <property type="match status" value="1"/>
</dbReference>
<dbReference type="Proteomes" id="UP000324611">
    <property type="component" value="Unassembled WGS sequence"/>
</dbReference>
<evidence type="ECO:0008006" key="3">
    <source>
        <dbReference type="Google" id="ProtNLM"/>
    </source>
</evidence>
<evidence type="ECO:0000313" key="2">
    <source>
        <dbReference type="Proteomes" id="UP000324611"/>
    </source>
</evidence>
<reference evidence="1 2" key="2">
    <citation type="submission" date="2019-09" db="EMBL/GenBank/DDBJ databases">
        <authorList>
            <person name="Jin C."/>
        </authorList>
    </citation>
    <scope>NUCLEOTIDE SEQUENCE [LARGE SCALE GENOMIC DNA]</scope>
    <source>
        <strain evidence="1 2">BN140078</strain>
    </source>
</reference>
<protein>
    <recommendedName>
        <fullName evidence="3">PKD family protein</fullName>
    </recommendedName>
</protein>